<keyword evidence="2" id="KW-1185">Reference proteome</keyword>
<dbReference type="Proteomes" id="UP000186817">
    <property type="component" value="Unassembled WGS sequence"/>
</dbReference>
<dbReference type="AlphaFoldDB" id="A0A1Q9CAC9"/>
<evidence type="ECO:0000313" key="2">
    <source>
        <dbReference type="Proteomes" id="UP000186817"/>
    </source>
</evidence>
<proteinExistence type="predicted"/>
<sequence length="204" mass="22281">MACPDATRSPQKPLRFVGYDTKPEARLGHPVRTFAHLFPHCLTLLPPGGPERRKGFAGFNNMNDMRDKAVQAIKKVKDGGAAAASGDTKVVPFKSQVFNLLVEQLAEQGLDQEVLGGLCGFRPEDVVESVQVQEPLEDVSKVWVFVLLFRSSWGGLSISQLLRSPALLQTVAKTGSRLCHATPKGAFAALYVDLCLKFEQVDCE</sequence>
<dbReference type="EMBL" id="LSRX01001437">
    <property type="protein sequence ID" value="OLP79894.1"/>
    <property type="molecule type" value="Genomic_DNA"/>
</dbReference>
<accession>A0A1Q9CAC9</accession>
<comment type="caution">
    <text evidence="1">The sequence shown here is derived from an EMBL/GenBank/DDBJ whole genome shotgun (WGS) entry which is preliminary data.</text>
</comment>
<organism evidence="1 2">
    <name type="scientific">Symbiodinium microadriaticum</name>
    <name type="common">Dinoflagellate</name>
    <name type="synonym">Zooxanthella microadriatica</name>
    <dbReference type="NCBI Taxonomy" id="2951"/>
    <lineage>
        <taxon>Eukaryota</taxon>
        <taxon>Sar</taxon>
        <taxon>Alveolata</taxon>
        <taxon>Dinophyceae</taxon>
        <taxon>Suessiales</taxon>
        <taxon>Symbiodiniaceae</taxon>
        <taxon>Symbiodinium</taxon>
    </lineage>
</organism>
<name>A0A1Q9CAC9_SYMMI</name>
<reference evidence="1 2" key="1">
    <citation type="submission" date="2016-02" db="EMBL/GenBank/DDBJ databases">
        <title>Genome analysis of coral dinoflagellate symbionts highlights evolutionary adaptations to a symbiotic lifestyle.</title>
        <authorList>
            <person name="Aranda M."/>
            <person name="Li Y."/>
            <person name="Liew Y.J."/>
            <person name="Baumgarten S."/>
            <person name="Simakov O."/>
            <person name="Wilson M."/>
            <person name="Piel J."/>
            <person name="Ashoor H."/>
            <person name="Bougouffa S."/>
            <person name="Bajic V.B."/>
            <person name="Ryu T."/>
            <person name="Ravasi T."/>
            <person name="Bayer T."/>
            <person name="Micklem G."/>
            <person name="Kim H."/>
            <person name="Bhak J."/>
            <person name="Lajeunesse T.C."/>
            <person name="Voolstra C.R."/>
        </authorList>
    </citation>
    <scope>NUCLEOTIDE SEQUENCE [LARGE SCALE GENOMIC DNA]</scope>
    <source>
        <strain evidence="1 2">CCMP2467</strain>
    </source>
</reference>
<evidence type="ECO:0000313" key="1">
    <source>
        <dbReference type="EMBL" id="OLP79894.1"/>
    </source>
</evidence>
<gene>
    <name evidence="1" type="ORF">AK812_SmicGene39759</name>
</gene>
<protein>
    <submittedName>
        <fullName evidence="1">Uncharacterized protein</fullName>
    </submittedName>
</protein>